<gene>
    <name evidence="3" type="ORF">E4K65_45660</name>
</gene>
<dbReference type="EMBL" id="SPQT01000072">
    <property type="protein sequence ID" value="TFV36185.1"/>
    <property type="molecule type" value="Genomic_DNA"/>
</dbReference>
<accession>A0A4Y9KYF3</accession>
<dbReference type="Gene3D" id="3.10.450.50">
    <property type="match status" value="1"/>
</dbReference>
<evidence type="ECO:0000256" key="1">
    <source>
        <dbReference type="SAM" id="SignalP"/>
    </source>
</evidence>
<keyword evidence="4" id="KW-1185">Reference proteome</keyword>
<dbReference type="OrthoDB" id="8281894at2"/>
<dbReference type="AlphaFoldDB" id="A0A4Y9KYF3"/>
<evidence type="ECO:0000313" key="4">
    <source>
        <dbReference type="Proteomes" id="UP000297966"/>
    </source>
</evidence>
<feature type="signal peptide" evidence="1">
    <location>
        <begin position="1"/>
        <end position="23"/>
    </location>
</feature>
<name>A0A4Y9KYF3_9BRAD</name>
<dbReference type="RefSeq" id="WP_135179638.1">
    <property type="nucleotide sequence ID" value="NZ_SPQT01000072.1"/>
</dbReference>
<evidence type="ECO:0000259" key="2">
    <source>
        <dbReference type="Pfam" id="PF12680"/>
    </source>
</evidence>
<feature type="chain" id="PRO_5021191603" evidence="1">
    <location>
        <begin position="24"/>
        <end position="146"/>
    </location>
</feature>
<comment type="caution">
    <text evidence="3">The sequence shown here is derived from an EMBL/GenBank/DDBJ whole genome shotgun (WGS) entry which is preliminary data.</text>
</comment>
<protein>
    <submittedName>
        <fullName evidence="3">DUF4440 domain-containing protein</fullName>
    </submittedName>
</protein>
<feature type="domain" description="SnoaL-like" evidence="2">
    <location>
        <begin position="35"/>
        <end position="131"/>
    </location>
</feature>
<dbReference type="InterPro" id="IPR037401">
    <property type="entry name" value="SnoaL-like"/>
</dbReference>
<sequence length="146" mass="15206">MRLAQVFALICCVMMANPIGAHAADLKSDVAAAYEAFNAAFNKGDAKAVASAYLPSAKILPPTHAVVSGPAEIEKFFAGFFANGVTNHTLDIIDAGGDDKIVYATANWSAKGKGADGAPQTLGGIATHVFERQADGSLKLRLHTFN</sequence>
<dbReference type="Pfam" id="PF12680">
    <property type="entry name" value="SnoaL_2"/>
    <property type="match status" value="1"/>
</dbReference>
<proteinExistence type="predicted"/>
<organism evidence="3 4">
    <name type="scientific">Bradyrhizobium niftali</name>
    <dbReference type="NCBI Taxonomy" id="2560055"/>
    <lineage>
        <taxon>Bacteria</taxon>
        <taxon>Pseudomonadati</taxon>
        <taxon>Pseudomonadota</taxon>
        <taxon>Alphaproteobacteria</taxon>
        <taxon>Hyphomicrobiales</taxon>
        <taxon>Nitrobacteraceae</taxon>
        <taxon>Bradyrhizobium</taxon>
    </lineage>
</organism>
<reference evidence="3 4" key="1">
    <citation type="submission" date="2019-03" db="EMBL/GenBank/DDBJ databases">
        <title>Bradyrhizobium diversity isolated from nodules of Chamaecrista fasciculata.</title>
        <authorList>
            <person name="Klepa M.S."/>
            <person name="Urquiaga M.O."/>
            <person name="Hungria M."/>
            <person name="Delamuta J.R."/>
        </authorList>
    </citation>
    <scope>NUCLEOTIDE SEQUENCE [LARGE SCALE GENOMIC DNA]</scope>
    <source>
        <strain evidence="3 4">CNPSo 3448</strain>
    </source>
</reference>
<dbReference type="SUPFAM" id="SSF54427">
    <property type="entry name" value="NTF2-like"/>
    <property type="match status" value="1"/>
</dbReference>
<dbReference type="Proteomes" id="UP000297966">
    <property type="component" value="Unassembled WGS sequence"/>
</dbReference>
<evidence type="ECO:0000313" key="3">
    <source>
        <dbReference type="EMBL" id="TFV36185.1"/>
    </source>
</evidence>
<dbReference type="InterPro" id="IPR032710">
    <property type="entry name" value="NTF2-like_dom_sf"/>
</dbReference>
<keyword evidence="1" id="KW-0732">Signal</keyword>